<evidence type="ECO:0000256" key="4">
    <source>
        <dbReference type="PROSITE-ProRule" id="PRU00473"/>
    </source>
</evidence>
<reference evidence="8" key="1">
    <citation type="submission" date="2022-06" db="EMBL/GenBank/DDBJ databases">
        <title>Novel species in genus Dyadobacter.</title>
        <authorList>
            <person name="Ma C."/>
        </authorList>
    </citation>
    <scope>NUCLEOTIDE SEQUENCE</scope>
    <source>
        <strain evidence="8">CY22</strain>
    </source>
</reference>
<feature type="compositionally biased region" description="Polar residues" evidence="5">
    <location>
        <begin position="60"/>
        <end position="78"/>
    </location>
</feature>
<feature type="region of interest" description="Disordered" evidence="5">
    <location>
        <begin position="44"/>
        <end position="80"/>
    </location>
</feature>
<feature type="signal peptide" evidence="6">
    <location>
        <begin position="1"/>
        <end position="21"/>
    </location>
</feature>
<dbReference type="Pfam" id="PF00691">
    <property type="entry name" value="OmpA"/>
    <property type="match status" value="1"/>
</dbReference>
<protein>
    <submittedName>
        <fullName evidence="8">OmpA family protein</fullName>
    </submittedName>
</protein>
<dbReference type="InterPro" id="IPR006664">
    <property type="entry name" value="OMP_bac"/>
</dbReference>
<keyword evidence="2 4" id="KW-0472">Membrane</keyword>
<dbReference type="InterPro" id="IPR006665">
    <property type="entry name" value="OmpA-like"/>
</dbReference>
<dbReference type="InterPro" id="IPR036737">
    <property type="entry name" value="OmpA-like_sf"/>
</dbReference>
<dbReference type="SUPFAM" id="SSF103088">
    <property type="entry name" value="OmpA-like"/>
    <property type="match status" value="1"/>
</dbReference>
<evidence type="ECO:0000256" key="3">
    <source>
        <dbReference type="ARBA" id="ARBA00023237"/>
    </source>
</evidence>
<feature type="domain" description="OmpA-like" evidence="7">
    <location>
        <begin position="318"/>
        <end position="433"/>
    </location>
</feature>
<dbReference type="PRINTS" id="PR01021">
    <property type="entry name" value="OMPADOMAIN"/>
</dbReference>
<dbReference type="PANTHER" id="PTHR30329">
    <property type="entry name" value="STATOR ELEMENT OF FLAGELLAR MOTOR COMPLEX"/>
    <property type="match status" value="1"/>
</dbReference>
<dbReference type="InterPro" id="IPR050330">
    <property type="entry name" value="Bact_OuterMem_StrucFunc"/>
</dbReference>
<keyword evidence="6" id="KW-0732">Signal</keyword>
<dbReference type="RefSeq" id="WP_235164322.1">
    <property type="nucleotide sequence ID" value="NZ_CP098805.1"/>
</dbReference>
<dbReference type="CDD" id="cd07185">
    <property type="entry name" value="OmpA_C-like"/>
    <property type="match status" value="1"/>
</dbReference>
<evidence type="ECO:0000256" key="5">
    <source>
        <dbReference type="SAM" id="MobiDB-lite"/>
    </source>
</evidence>
<dbReference type="PANTHER" id="PTHR30329:SF21">
    <property type="entry name" value="LIPOPROTEIN YIAD-RELATED"/>
    <property type="match status" value="1"/>
</dbReference>
<name>A0ABY4XMM4_9BACT</name>
<evidence type="ECO:0000259" key="7">
    <source>
        <dbReference type="PROSITE" id="PS51123"/>
    </source>
</evidence>
<dbReference type="Gene3D" id="3.30.1330.60">
    <property type="entry name" value="OmpA-like domain"/>
    <property type="match status" value="1"/>
</dbReference>
<sequence length="433" mass="47760">MKKIFLVVPFFLVCIACPAQLLNRIKNKVEQKVVDQVDQSIDKAVQKKKDKDGTAAEMTPETNEQQANTPNVPTQSDPHQPVVAALTNTGDITSYSKFDFIAGNKIIVHEDFSKDEIGDFPTNWNTRSGAEIVNIEGKTGKWLRIDQDGVFYPEYLTSDLPENFTLQLDLIGNKNVSNIGEFMISFMQTSDIDQKFDLGKSKSIGGPHFKVAFQPTSSDKGQLTYSSNLIGSQFKYGVPEFNIEKNAVKVSIWRQKQRVRVYLDSTKVLDLPRALDAAAALNTLAFTAISPDFNQKGGAFFLGNIQLAVGAADTRNKLISEGKFTTRGILFDVNSANILPQSYGSLKDIAQVLHENASMRVQIVGHTDSDGNDDANLDLSKRRAAAIKESLITVFKVDASRVETDGKGESQPADSNDTILGKANNRRVEFVRL</sequence>
<evidence type="ECO:0000256" key="6">
    <source>
        <dbReference type="SAM" id="SignalP"/>
    </source>
</evidence>
<gene>
    <name evidence="8" type="ORF">NFI80_00690</name>
</gene>
<comment type="subcellular location">
    <subcellularLocation>
        <location evidence="1">Cell outer membrane</location>
    </subcellularLocation>
</comment>
<evidence type="ECO:0000256" key="1">
    <source>
        <dbReference type="ARBA" id="ARBA00004442"/>
    </source>
</evidence>
<accession>A0ABY4XMM4</accession>
<proteinExistence type="predicted"/>
<dbReference type="Proteomes" id="UP001055420">
    <property type="component" value="Chromosome"/>
</dbReference>
<feature type="chain" id="PRO_5045504066" evidence="6">
    <location>
        <begin position="22"/>
        <end position="433"/>
    </location>
</feature>
<evidence type="ECO:0000313" key="9">
    <source>
        <dbReference type="Proteomes" id="UP001055420"/>
    </source>
</evidence>
<evidence type="ECO:0000256" key="2">
    <source>
        <dbReference type="ARBA" id="ARBA00023136"/>
    </source>
</evidence>
<evidence type="ECO:0000313" key="8">
    <source>
        <dbReference type="EMBL" id="USJ31262.1"/>
    </source>
</evidence>
<keyword evidence="9" id="KW-1185">Reference proteome</keyword>
<organism evidence="8 9">
    <name type="scientific">Dyadobacter chenhuakuii</name>
    <dbReference type="NCBI Taxonomy" id="2909339"/>
    <lineage>
        <taxon>Bacteria</taxon>
        <taxon>Pseudomonadati</taxon>
        <taxon>Bacteroidota</taxon>
        <taxon>Cytophagia</taxon>
        <taxon>Cytophagales</taxon>
        <taxon>Spirosomataceae</taxon>
        <taxon>Dyadobacter</taxon>
    </lineage>
</organism>
<dbReference type="PROSITE" id="PS51123">
    <property type="entry name" value="OMPA_2"/>
    <property type="match status" value="1"/>
</dbReference>
<keyword evidence="3" id="KW-0998">Cell outer membrane</keyword>
<dbReference type="EMBL" id="CP098805">
    <property type="protein sequence ID" value="USJ31262.1"/>
    <property type="molecule type" value="Genomic_DNA"/>
</dbReference>
<feature type="compositionally biased region" description="Basic and acidic residues" evidence="5">
    <location>
        <begin position="44"/>
        <end position="54"/>
    </location>
</feature>